<evidence type="ECO:0000313" key="1">
    <source>
        <dbReference type="EMBL" id="GLJ75127.1"/>
    </source>
</evidence>
<dbReference type="Gene3D" id="3.40.50.1010">
    <property type="entry name" value="5'-nuclease"/>
    <property type="match status" value="1"/>
</dbReference>
<dbReference type="Proteomes" id="UP001142372">
    <property type="component" value="Unassembled WGS sequence"/>
</dbReference>
<reference evidence="1" key="1">
    <citation type="journal article" date="2014" name="Int. J. Syst. Evol. Microbiol.">
        <title>Complete genome sequence of Corynebacterium casei LMG S-19264T (=DSM 44701T), isolated from a smear-ripened cheese.</title>
        <authorList>
            <consortium name="US DOE Joint Genome Institute (JGI-PGF)"/>
            <person name="Walter F."/>
            <person name="Albersmeier A."/>
            <person name="Kalinowski J."/>
            <person name="Ruckert C."/>
        </authorList>
    </citation>
    <scope>NUCLEOTIDE SEQUENCE</scope>
    <source>
        <strain evidence="1">VKM Ac-1401</strain>
    </source>
</reference>
<accession>A0A9W6H7K8</accession>
<dbReference type="RefSeq" id="WP_271175817.1">
    <property type="nucleotide sequence ID" value="NZ_BAAAJO010000001.1"/>
</dbReference>
<name>A0A9W6H7K8_9MICO</name>
<dbReference type="AlphaFoldDB" id="A0A9W6H7K8"/>
<keyword evidence="2" id="KW-1185">Reference proteome</keyword>
<sequence>MSARPTMNVYVDGFNLYNGLLRGSDHRWLDLVALFDNLFPSFDVCRVRYFTANLKGKASPHDPGVVTRQQTYLRALATLDRLEIHRGHFEVRATRYRRRHRGDDEPEMVDVWRPEEKGSDVNLAQSHLPNPVSAGRIPLFRPAEWLPDLDRALVRKRK</sequence>
<reference evidence="1" key="2">
    <citation type="submission" date="2023-01" db="EMBL/GenBank/DDBJ databases">
        <authorList>
            <person name="Sun Q."/>
            <person name="Evtushenko L."/>
        </authorList>
    </citation>
    <scope>NUCLEOTIDE SEQUENCE</scope>
    <source>
        <strain evidence="1">VKM Ac-1401</strain>
    </source>
</reference>
<evidence type="ECO:0008006" key="3">
    <source>
        <dbReference type="Google" id="ProtNLM"/>
    </source>
</evidence>
<proteinExistence type="predicted"/>
<comment type="caution">
    <text evidence="1">The sequence shown here is derived from an EMBL/GenBank/DDBJ whole genome shotgun (WGS) entry which is preliminary data.</text>
</comment>
<organism evidence="1 2">
    <name type="scientific">Leifsonia poae</name>
    <dbReference type="NCBI Taxonomy" id="110933"/>
    <lineage>
        <taxon>Bacteria</taxon>
        <taxon>Bacillati</taxon>
        <taxon>Actinomycetota</taxon>
        <taxon>Actinomycetes</taxon>
        <taxon>Micrococcales</taxon>
        <taxon>Microbacteriaceae</taxon>
        <taxon>Leifsonia</taxon>
    </lineage>
</organism>
<dbReference type="EMBL" id="BSEN01000002">
    <property type="protein sequence ID" value="GLJ75127.1"/>
    <property type="molecule type" value="Genomic_DNA"/>
</dbReference>
<evidence type="ECO:0000313" key="2">
    <source>
        <dbReference type="Proteomes" id="UP001142372"/>
    </source>
</evidence>
<protein>
    <recommendedName>
        <fullName evidence="3">NYN domain-containing protein</fullName>
    </recommendedName>
</protein>
<gene>
    <name evidence="1" type="ORF">GCM10017584_07000</name>
</gene>